<evidence type="ECO:0000256" key="1">
    <source>
        <dbReference type="SAM" id="Phobius"/>
    </source>
</evidence>
<keyword evidence="1" id="KW-0472">Membrane</keyword>
<feature type="transmembrane region" description="Helical" evidence="1">
    <location>
        <begin position="205"/>
        <end position="226"/>
    </location>
</feature>
<feature type="transmembrane region" description="Helical" evidence="1">
    <location>
        <begin position="161"/>
        <end position="184"/>
    </location>
</feature>
<gene>
    <name evidence="2" type="ORF">QCA50_011787</name>
</gene>
<dbReference type="Proteomes" id="UP001385951">
    <property type="component" value="Unassembled WGS sequence"/>
</dbReference>
<dbReference type="AlphaFoldDB" id="A0AAW0FXN6"/>
<keyword evidence="1" id="KW-0812">Transmembrane</keyword>
<keyword evidence="1" id="KW-1133">Transmembrane helix</keyword>
<feature type="transmembrane region" description="Helical" evidence="1">
    <location>
        <begin position="86"/>
        <end position="108"/>
    </location>
</feature>
<sequence>MFIFSRKASVVIDEEEILFRVIHFAAGLYLWEWFISLDFEWSFITRKRRFRWPMLFYFLNRYTYLAALICLLYAETSAFTVKVDCNALFNFIQISGNMAVGFASLNLSMRAVVLWSNNKYVIALLAAFSIAQWGLICRAGELQHDWILGQGCTNLRTNNKIMAATYSVSTVLDIVVIILSYWKLRILSKVTQNSKLTTMLFRDGLIYFIVALLGNICVVVLEILNLDPLWDVMLNIPTVAVITIAATRAVRNLQTQIPASDSPPETVQPNNLFTTRFSSVGSPTSTYNSELFARSRDDYDLEAQRNSIPVPMMVTLVPDSRSGREQIKKGTLLP</sequence>
<dbReference type="EMBL" id="JASBNA010000022">
    <property type="protein sequence ID" value="KAK7684952.1"/>
    <property type="molecule type" value="Genomic_DNA"/>
</dbReference>
<protein>
    <recommendedName>
        <fullName evidence="4">Transmembrane protein</fullName>
    </recommendedName>
</protein>
<evidence type="ECO:0000313" key="2">
    <source>
        <dbReference type="EMBL" id="KAK7684952.1"/>
    </source>
</evidence>
<keyword evidence="3" id="KW-1185">Reference proteome</keyword>
<comment type="caution">
    <text evidence="2">The sequence shown here is derived from an EMBL/GenBank/DDBJ whole genome shotgun (WGS) entry which is preliminary data.</text>
</comment>
<reference evidence="2 3" key="1">
    <citation type="submission" date="2022-09" db="EMBL/GenBank/DDBJ databases">
        <authorList>
            <person name="Palmer J.M."/>
        </authorList>
    </citation>
    <scope>NUCLEOTIDE SEQUENCE [LARGE SCALE GENOMIC DNA]</scope>
    <source>
        <strain evidence="2 3">DSM 7382</strain>
    </source>
</reference>
<proteinExistence type="predicted"/>
<organism evidence="2 3">
    <name type="scientific">Cerrena zonata</name>
    <dbReference type="NCBI Taxonomy" id="2478898"/>
    <lineage>
        <taxon>Eukaryota</taxon>
        <taxon>Fungi</taxon>
        <taxon>Dikarya</taxon>
        <taxon>Basidiomycota</taxon>
        <taxon>Agaricomycotina</taxon>
        <taxon>Agaricomycetes</taxon>
        <taxon>Polyporales</taxon>
        <taxon>Cerrenaceae</taxon>
        <taxon>Cerrena</taxon>
    </lineage>
</organism>
<feature type="transmembrane region" description="Helical" evidence="1">
    <location>
        <begin position="55"/>
        <end position="74"/>
    </location>
</feature>
<feature type="transmembrane region" description="Helical" evidence="1">
    <location>
        <begin position="120"/>
        <end position="141"/>
    </location>
</feature>
<evidence type="ECO:0008006" key="4">
    <source>
        <dbReference type="Google" id="ProtNLM"/>
    </source>
</evidence>
<name>A0AAW0FXN6_9APHY</name>
<evidence type="ECO:0000313" key="3">
    <source>
        <dbReference type="Proteomes" id="UP001385951"/>
    </source>
</evidence>
<accession>A0AAW0FXN6</accession>